<dbReference type="STRING" id="933852.A0A0C3B5G1"/>
<dbReference type="OrthoDB" id="2241241at2759"/>
<gene>
    <name evidence="2" type="ORF">M408DRAFT_15018</name>
</gene>
<dbReference type="Pfam" id="PF13430">
    <property type="entry name" value="DUF4112"/>
    <property type="match status" value="1"/>
</dbReference>
<dbReference type="PANTHER" id="PTHR35519:SF2">
    <property type="entry name" value="PH DOMAIN PROTEIN"/>
    <property type="match status" value="1"/>
</dbReference>
<feature type="transmembrane region" description="Helical" evidence="1">
    <location>
        <begin position="64"/>
        <end position="91"/>
    </location>
</feature>
<dbReference type="InterPro" id="IPR025187">
    <property type="entry name" value="DUF4112"/>
</dbReference>
<reference evidence="2 3" key="1">
    <citation type="submission" date="2014-04" db="EMBL/GenBank/DDBJ databases">
        <authorList>
            <consortium name="DOE Joint Genome Institute"/>
            <person name="Kuo A."/>
            <person name="Zuccaro A."/>
            <person name="Kohler A."/>
            <person name="Nagy L.G."/>
            <person name="Floudas D."/>
            <person name="Copeland A."/>
            <person name="Barry K.W."/>
            <person name="Cichocki N."/>
            <person name="Veneault-Fourrey C."/>
            <person name="LaButti K."/>
            <person name="Lindquist E.A."/>
            <person name="Lipzen A."/>
            <person name="Lundell T."/>
            <person name="Morin E."/>
            <person name="Murat C."/>
            <person name="Sun H."/>
            <person name="Tunlid A."/>
            <person name="Henrissat B."/>
            <person name="Grigoriev I.V."/>
            <person name="Hibbett D.S."/>
            <person name="Martin F."/>
            <person name="Nordberg H.P."/>
            <person name="Cantor M.N."/>
            <person name="Hua S.X."/>
        </authorList>
    </citation>
    <scope>NUCLEOTIDE SEQUENCE [LARGE SCALE GENOMIC DNA]</scope>
    <source>
        <strain evidence="2 3">MAFF 305830</strain>
    </source>
</reference>
<evidence type="ECO:0000313" key="2">
    <source>
        <dbReference type="EMBL" id="KIM32045.1"/>
    </source>
</evidence>
<reference evidence="3" key="2">
    <citation type="submission" date="2015-01" db="EMBL/GenBank/DDBJ databases">
        <title>Evolutionary Origins and Diversification of the Mycorrhizal Mutualists.</title>
        <authorList>
            <consortium name="DOE Joint Genome Institute"/>
            <consortium name="Mycorrhizal Genomics Consortium"/>
            <person name="Kohler A."/>
            <person name="Kuo A."/>
            <person name="Nagy L.G."/>
            <person name="Floudas D."/>
            <person name="Copeland A."/>
            <person name="Barry K.W."/>
            <person name="Cichocki N."/>
            <person name="Veneault-Fourrey C."/>
            <person name="LaButti K."/>
            <person name="Lindquist E.A."/>
            <person name="Lipzen A."/>
            <person name="Lundell T."/>
            <person name="Morin E."/>
            <person name="Murat C."/>
            <person name="Riley R."/>
            <person name="Ohm R."/>
            <person name="Sun H."/>
            <person name="Tunlid A."/>
            <person name="Henrissat B."/>
            <person name="Grigoriev I.V."/>
            <person name="Hibbett D.S."/>
            <person name="Martin F."/>
        </authorList>
    </citation>
    <scope>NUCLEOTIDE SEQUENCE [LARGE SCALE GENOMIC DNA]</scope>
    <source>
        <strain evidence="3">MAFF 305830</strain>
    </source>
</reference>
<dbReference type="Proteomes" id="UP000054097">
    <property type="component" value="Unassembled WGS sequence"/>
</dbReference>
<evidence type="ECO:0008006" key="4">
    <source>
        <dbReference type="Google" id="ProtNLM"/>
    </source>
</evidence>
<keyword evidence="1" id="KW-1133">Transmembrane helix</keyword>
<sequence>MPPGSFEPVFYPPWVGVPPPKTLTPSQAKQLYEHIRTVAFYLDAITAMIPQTRDSPIQVGLEPIIAAAVPMIGPFFGLFAGLYVILLCFLFGISWMDTGRMLVNLCLDTFAGMVPFIGNLVDFAFKANLANLGILENHLRRTPKYAYLTIPAPKSWWQSWMGRGTANW</sequence>
<keyword evidence="3" id="KW-1185">Reference proteome</keyword>
<organism evidence="2 3">
    <name type="scientific">Serendipita vermifera MAFF 305830</name>
    <dbReference type="NCBI Taxonomy" id="933852"/>
    <lineage>
        <taxon>Eukaryota</taxon>
        <taxon>Fungi</taxon>
        <taxon>Dikarya</taxon>
        <taxon>Basidiomycota</taxon>
        <taxon>Agaricomycotina</taxon>
        <taxon>Agaricomycetes</taxon>
        <taxon>Sebacinales</taxon>
        <taxon>Serendipitaceae</taxon>
        <taxon>Serendipita</taxon>
    </lineage>
</organism>
<dbReference type="HOGENOM" id="CLU_098390_0_0_1"/>
<protein>
    <recommendedName>
        <fullName evidence="4">DUF4112 domain-containing protein</fullName>
    </recommendedName>
</protein>
<accession>A0A0C3B5G1</accession>
<keyword evidence="1" id="KW-0472">Membrane</keyword>
<dbReference type="PANTHER" id="PTHR35519">
    <property type="entry name" value="MEMBRANE PROTEINS"/>
    <property type="match status" value="1"/>
</dbReference>
<proteinExistence type="predicted"/>
<evidence type="ECO:0000256" key="1">
    <source>
        <dbReference type="SAM" id="Phobius"/>
    </source>
</evidence>
<keyword evidence="1" id="KW-0812">Transmembrane</keyword>
<name>A0A0C3B5G1_SERVB</name>
<evidence type="ECO:0000313" key="3">
    <source>
        <dbReference type="Proteomes" id="UP000054097"/>
    </source>
</evidence>
<dbReference type="EMBL" id="KN824281">
    <property type="protein sequence ID" value="KIM32045.1"/>
    <property type="molecule type" value="Genomic_DNA"/>
</dbReference>
<dbReference type="AlphaFoldDB" id="A0A0C3B5G1"/>